<dbReference type="EMBL" id="CP046401">
    <property type="protein sequence ID" value="QGY47031.1"/>
    <property type="molecule type" value="Genomic_DNA"/>
</dbReference>
<keyword evidence="4 7" id="KW-0645">Protease</keyword>
<name>A0A6I6JWL4_9BACT</name>
<feature type="active site" description="Nucleophile" evidence="8">
    <location>
        <position position="978"/>
    </location>
</feature>
<dbReference type="InterPro" id="IPR036034">
    <property type="entry name" value="PDZ_sf"/>
</dbReference>
<dbReference type="Proteomes" id="UP000428260">
    <property type="component" value="Chromosome"/>
</dbReference>
<dbReference type="Gene3D" id="2.30.42.10">
    <property type="match status" value="1"/>
</dbReference>
<feature type="compositionally biased region" description="Basic and acidic residues" evidence="9">
    <location>
        <begin position="553"/>
        <end position="579"/>
    </location>
</feature>
<organism evidence="11 12">
    <name type="scientific">Maribellus comscasis</name>
    <dbReference type="NCBI Taxonomy" id="2681766"/>
    <lineage>
        <taxon>Bacteria</taxon>
        <taxon>Pseudomonadati</taxon>
        <taxon>Bacteroidota</taxon>
        <taxon>Bacteroidia</taxon>
        <taxon>Marinilabiliales</taxon>
        <taxon>Prolixibacteraceae</taxon>
        <taxon>Maribellus</taxon>
    </lineage>
</organism>
<evidence type="ECO:0000256" key="6">
    <source>
        <dbReference type="ARBA" id="ARBA00022825"/>
    </source>
</evidence>
<dbReference type="SMART" id="SM00245">
    <property type="entry name" value="TSPc"/>
    <property type="match status" value="1"/>
</dbReference>
<evidence type="ECO:0000256" key="2">
    <source>
        <dbReference type="ARBA" id="ARBA00008524"/>
    </source>
</evidence>
<dbReference type="PANTHER" id="PTHR43253">
    <property type="entry name" value="TRICORN PROTEASE HOMOLOG 2-RELATED"/>
    <property type="match status" value="1"/>
</dbReference>
<comment type="function">
    <text evidence="7">Degrades oligopeptides.</text>
</comment>
<keyword evidence="12" id="KW-1185">Reference proteome</keyword>
<evidence type="ECO:0000313" key="11">
    <source>
        <dbReference type="EMBL" id="QGY47031.1"/>
    </source>
</evidence>
<dbReference type="Gene3D" id="3.90.226.10">
    <property type="entry name" value="2-enoyl-CoA Hydratase, Chain A, domain 1"/>
    <property type="match status" value="1"/>
</dbReference>
<protein>
    <recommendedName>
        <fullName evidence="7">Tricorn protease homolog</fullName>
        <ecNumber evidence="7">3.4.21.-</ecNumber>
    </recommendedName>
</protein>
<evidence type="ECO:0000256" key="5">
    <source>
        <dbReference type="ARBA" id="ARBA00022801"/>
    </source>
</evidence>
<dbReference type="SUPFAM" id="SSF69304">
    <property type="entry name" value="Tricorn protease N-terminal domain"/>
    <property type="match status" value="1"/>
</dbReference>
<dbReference type="GO" id="GO:0008236">
    <property type="term" value="F:serine-type peptidase activity"/>
    <property type="evidence" value="ECO:0007669"/>
    <property type="project" value="UniProtKB-UniRule"/>
</dbReference>
<evidence type="ECO:0000256" key="3">
    <source>
        <dbReference type="ARBA" id="ARBA00022490"/>
    </source>
</evidence>
<evidence type="ECO:0000256" key="7">
    <source>
        <dbReference type="PIRNR" id="PIRNR036421"/>
    </source>
</evidence>
<evidence type="ECO:0000313" key="12">
    <source>
        <dbReference type="Proteomes" id="UP000428260"/>
    </source>
</evidence>
<dbReference type="InterPro" id="IPR012393">
    <property type="entry name" value="Tricorn_protease"/>
</dbReference>
<proteinExistence type="inferred from homology"/>
<dbReference type="CDD" id="cd07562">
    <property type="entry name" value="Peptidase_S41_TRI"/>
    <property type="match status" value="1"/>
</dbReference>
<dbReference type="SUPFAM" id="SSF50156">
    <property type="entry name" value="PDZ domain-like"/>
    <property type="match status" value="1"/>
</dbReference>
<dbReference type="SUPFAM" id="SSF52096">
    <property type="entry name" value="ClpP/crotonase"/>
    <property type="match status" value="1"/>
</dbReference>
<evidence type="ECO:0000256" key="4">
    <source>
        <dbReference type="ARBA" id="ARBA00022670"/>
    </source>
</evidence>
<keyword evidence="6 7" id="KW-0720">Serine protease</keyword>
<evidence type="ECO:0000256" key="9">
    <source>
        <dbReference type="SAM" id="MobiDB-lite"/>
    </source>
</evidence>
<dbReference type="Pfam" id="PF14684">
    <property type="entry name" value="Tricorn_C1"/>
    <property type="match status" value="1"/>
</dbReference>
<dbReference type="AlphaFoldDB" id="A0A6I6JWL4"/>
<dbReference type="Pfam" id="PF26549">
    <property type="entry name" value="Tricorn_N"/>
    <property type="match status" value="1"/>
</dbReference>
<feature type="active site" description="Charge relay system" evidence="8">
    <location>
        <position position="1037"/>
    </location>
</feature>
<feature type="compositionally biased region" description="Basic and acidic residues" evidence="9">
    <location>
        <begin position="1074"/>
        <end position="1083"/>
    </location>
</feature>
<dbReference type="SUPFAM" id="SSF82171">
    <property type="entry name" value="DPP6 N-terminal domain-like"/>
    <property type="match status" value="1"/>
</dbReference>
<dbReference type="Gene3D" id="3.30.750.44">
    <property type="match status" value="1"/>
</dbReference>
<dbReference type="EC" id="3.4.21.-" evidence="7"/>
<dbReference type="Gene3D" id="2.130.10.10">
    <property type="entry name" value="YVTN repeat-like/Quinoprotein amine dehydrogenase"/>
    <property type="match status" value="1"/>
</dbReference>
<feature type="region of interest" description="Disordered" evidence="9">
    <location>
        <begin position="1074"/>
        <end position="1093"/>
    </location>
</feature>
<gene>
    <name evidence="11" type="ORF">GM418_26220</name>
</gene>
<dbReference type="GO" id="GO:0005737">
    <property type="term" value="C:cytoplasm"/>
    <property type="evidence" value="ECO:0007669"/>
    <property type="project" value="UniProtKB-SubCell"/>
</dbReference>
<dbReference type="InterPro" id="IPR015943">
    <property type="entry name" value="WD40/YVTN_repeat-like_dom_sf"/>
</dbReference>
<accession>A0A6I6JWL4</accession>
<dbReference type="InterPro" id="IPR029414">
    <property type="entry name" value="Tricorn_PDZ"/>
</dbReference>
<evidence type="ECO:0000256" key="8">
    <source>
        <dbReference type="PIRSR" id="PIRSR036421-1"/>
    </source>
</evidence>
<dbReference type="InterPro" id="IPR028204">
    <property type="entry name" value="Tricorn_C1"/>
</dbReference>
<dbReference type="Pfam" id="PF03572">
    <property type="entry name" value="Peptidase_S41"/>
    <property type="match status" value="1"/>
</dbReference>
<dbReference type="PIRSF" id="PIRSF036421">
    <property type="entry name" value="Tricorn_protease"/>
    <property type="match status" value="1"/>
</dbReference>
<dbReference type="Pfam" id="PF26550">
    <property type="entry name" value="Tricorn_2nd"/>
    <property type="match status" value="1"/>
</dbReference>
<dbReference type="InterPro" id="IPR005151">
    <property type="entry name" value="Tail-specific_protease"/>
</dbReference>
<evidence type="ECO:0000256" key="1">
    <source>
        <dbReference type="ARBA" id="ARBA00004496"/>
    </source>
</evidence>
<comment type="subcellular location">
    <subcellularLocation>
        <location evidence="1 7">Cytoplasm</location>
    </subcellularLocation>
</comment>
<reference evidence="11 12" key="1">
    <citation type="submission" date="2019-11" db="EMBL/GenBank/DDBJ databases">
        <authorList>
            <person name="Zheng R.K."/>
            <person name="Sun C.M."/>
        </authorList>
    </citation>
    <scope>NUCLEOTIDE SEQUENCE [LARGE SCALE GENOMIC DNA]</scope>
    <source>
        <strain evidence="11 12">WC007</strain>
    </source>
</reference>
<keyword evidence="5 7" id="KW-0378">Hydrolase</keyword>
<evidence type="ECO:0000259" key="10">
    <source>
        <dbReference type="SMART" id="SM00245"/>
    </source>
</evidence>
<keyword evidence="3 7" id="KW-0963">Cytoplasm</keyword>
<dbReference type="Gene3D" id="2.120.10.60">
    <property type="entry name" value="Tricorn protease N-terminal domain"/>
    <property type="match status" value="1"/>
</dbReference>
<feature type="domain" description="Tail specific protease" evidence="10">
    <location>
        <begin position="856"/>
        <end position="1048"/>
    </location>
</feature>
<dbReference type="Pfam" id="PF14685">
    <property type="entry name" value="PDZ_Tricorn"/>
    <property type="match status" value="1"/>
</dbReference>
<comment type="similarity">
    <text evidence="2 7">Belongs to the peptidase S41B family.</text>
</comment>
<dbReference type="InterPro" id="IPR029045">
    <property type="entry name" value="ClpP/crotonase-like_dom_sf"/>
</dbReference>
<dbReference type="RefSeq" id="WP_158870501.1">
    <property type="nucleotide sequence ID" value="NZ_CP046401.1"/>
</dbReference>
<feature type="region of interest" description="Disordered" evidence="9">
    <location>
        <begin position="535"/>
        <end position="579"/>
    </location>
</feature>
<feature type="compositionally biased region" description="Polar residues" evidence="9">
    <location>
        <begin position="1084"/>
        <end position="1093"/>
    </location>
</feature>
<sequence>MKNLYLTALFVFGIVAITVAQGTKLLRQPALSETHVAFTYGSDIWVTDLKTNQTKRLTNTGAVESNPHFSPDGKTIAFTSNRSGVSAVYTVSVEGGMPQRLTWYPSSATVCDWTPDGKYILYSTSRETAPTGYGRLWTVSKDGGPSELLTEQWGADGSFSPDGKQIVIDRVSRWDGEWRNYRGGQNTPLVVLNLKDMSEELLPNERTIDIKPIWLGDQIYFLSDRDWISNIWSYSPKTKELKQITHFSETDVKWVAGNGNQLVFEHKGLLNLLNLTNNKITQLDITIAGDFPWADEKWEDVSNSVRSASLSPTGKRAIMESRGEIFTIPVENGNVRNLTNSSDIADRTPVWSPKGDKIAWFSDKGGNYSLMIGNQDGLSEPRTISIGESNLGWEPVWSPDGKYIAFDDDDARIRVIEVESGNIQTIDLAGNNQERGSLGLTWSPDSKWLAYSKSGDNNFRRIKLWSVENKSITTVTDELADAFSPTFDRDKKHLYFLASTELALGSGWANTSAMTANPEYAAYVVNLQKDEASPFKLKSDEEEVKDDNENKEEEDKKDNKKEDKKSEEEKKDEEKAEKNDSVKIDFEGIDRRIIALPIPVRNYQYALAGPEGTVFIGERIPNSPGLTLQKFSLEDQKATPYIEGVGSVSLSADSKKILGRLSGSWKVMDATKPNGKDSESLKVELKMKLNRSQEWNQMFEEAWRYEKDYFYAPNMHGRDWDRVHARYAPLIPHVKHRADLTYILDQVNGELSVGHSFVFGGDYPETERNSVGLLGADFTPEKGYWKIKRIYTTESWNPNLSSPLEEPGLKVKTGNYIVGVNGEEVTTKEDLYQYLDGTSGIQTVLQINDKPDFKDSWTITVKPIRSESGLRQRAWVEDNRRLVDSLSNGKLAYVWIPNTGGNGFVSFNRYFFAQQDKEGAVIDERFNGGGLLDDYMVDLMTRKLRAAVTNEVKDGKPWVLPAGILGPKVLLINELAGSGGDFFPWVFRHQNAGPLIGTRTWGGLVASAVHYSLVDGGALTAPTNAVYDPVKKEWIAENKGVAPDIEVRQDAKSLAKGFDPQLVRAVQEALKLVEKEGKTDDSHPTYSTPALKK</sequence>
<feature type="compositionally biased region" description="Acidic residues" evidence="9">
    <location>
        <begin position="540"/>
        <end position="552"/>
    </location>
</feature>
<dbReference type="GO" id="GO:0006508">
    <property type="term" value="P:proteolysis"/>
    <property type="evidence" value="ECO:0007669"/>
    <property type="project" value="UniProtKB-UniRule"/>
</dbReference>
<dbReference type="KEGG" id="mcos:GM418_26220"/>
<dbReference type="PANTHER" id="PTHR43253:SF1">
    <property type="entry name" value="TRICORN PROTEASE HOMOLOG 2-RELATED"/>
    <property type="match status" value="1"/>
</dbReference>
<feature type="active site" description="Charge relay system" evidence="8">
    <location>
        <position position="755"/>
    </location>
</feature>